<keyword evidence="1" id="KW-0805">Transcription regulation</keyword>
<dbReference type="InterPro" id="IPR036390">
    <property type="entry name" value="WH_DNA-bd_sf"/>
</dbReference>
<dbReference type="InterPro" id="IPR036388">
    <property type="entry name" value="WH-like_DNA-bd_sf"/>
</dbReference>
<dbReference type="InterPro" id="IPR011991">
    <property type="entry name" value="ArsR-like_HTH"/>
</dbReference>
<sequence length="121" mass="13397">MAFLADCRARLAFDLLGNTWHPVLLHALRHGPRRPADLRRAIGGIRPKVLTEALRRLEAAGLVDRRVGRDRVEYALTGLGRSLLDPIDALGRWAHERGDEVRLDDPDDEVLPGGPGISPRS</sequence>
<accession>A0A5Q0H0G6</accession>
<evidence type="ECO:0000259" key="5">
    <source>
        <dbReference type="PROSITE" id="PS51118"/>
    </source>
</evidence>
<dbReference type="PANTHER" id="PTHR33204">
    <property type="entry name" value="TRANSCRIPTIONAL REGULATOR, MARR FAMILY"/>
    <property type="match status" value="1"/>
</dbReference>
<feature type="region of interest" description="Disordered" evidence="4">
    <location>
        <begin position="100"/>
        <end position="121"/>
    </location>
</feature>
<dbReference type="RefSeq" id="WP_051765998.1">
    <property type="nucleotide sequence ID" value="NZ_CP034550.1"/>
</dbReference>
<dbReference type="InterPro" id="IPR002577">
    <property type="entry name" value="HTH_HxlR"/>
</dbReference>
<evidence type="ECO:0000256" key="3">
    <source>
        <dbReference type="ARBA" id="ARBA00023163"/>
    </source>
</evidence>
<dbReference type="CDD" id="cd00090">
    <property type="entry name" value="HTH_ARSR"/>
    <property type="match status" value="1"/>
</dbReference>
<keyword evidence="2" id="KW-0238">DNA-binding</keyword>
<dbReference type="OrthoDB" id="370168at2"/>
<dbReference type="AlphaFoldDB" id="A0A5Q0H0G6"/>
<dbReference type="SUPFAM" id="SSF46785">
    <property type="entry name" value="Winged helix' DNA-binding domain"/>
    <property type="match status" value="1"/>
</dbReference>
<evidence type="ECO:0000313" key="6">
    <source>
        <dbReference type="EMBL" id="QFZ19415.1"/>
    </source>
</evidence>
<evidence type="ECO:0000256" key="4">
    <source>
        <dbReference type="SAM" id="MobiDB-lite"/>
    </source>
</evidence>
<dbReference type="Proteomes" id="UP000325787">
    <property type="component" value="Chromosome"/>
</dbReference>
<feature type="domain" description="HTH hxlR-type" evidence="5">
    <location>
        <begin position="7"/>
        <end position="102"/>
    </location>
</feature>
<dbReference type="EMBL" id="CP034550">
    <property type="protein sequence ID" value="QFZ19415.1"/>
    <property type="molecule type" value="Genomic_DNA"/>
</dbReference>
<name>A0A5Q0H0G6_SACSY</name>
<dbReference type="GO" id="GO:0003677">
    <property type="term" value="F:DNA binding"/>
    <property type="evidence" value="ECO:0007669"/>
    <property type="project" value="UniProtKB-KW"/>
</dbReference>
<proteinExistence type="predicted"/>
<dbReference type="KEGG" id="ssyi:EKG83_19995"/>
<protein>
    <submittedName>
        <fullName evidence="6">Transcriptional regulator</fullName>
    </submittedName>
</protein>
<dbReference type="Gene3D" id="1.10.10.10">
    <property type="entry name" value="Winged helix-like DNA-binding domain superfamily/Winged helix DNA-binding domain"/>
    <property type="match status" value="1"/>
</dbReference>
<reference evidence="7" key="1">
    <citation type="journal article" date="2021" name="Curr. Microbiol.">
        <title>Complete genome of nocamycin-producing strain Saccharothrix syringae NRRL B-16468 reveals the biosynthetic potential for secondary metabolites.</title>
        <authorList>
            <person name="Mo X."/>
            <person name="Yang S."/>
        </authorList>
    </citation>
    <scope>NUCLEOTIDE SEQUENCE [LARGE SCALE GENOMIC DNA]</scope>
    <source>
        <strain evidence="7">ATCC 51364 / DSM 43886 / JCM 6844 / KCTC 9398 / NBRC 14523 / NRRL B-16468 / INA 2240</strain>
    </source>
</reference>
<gene>
    <name evidence="6" type="ORF">EKG83_19995</name>
</gene>
<organism evidence="6 7">
    <name type="scientific">Saccharothrix syringae</name>
    <name type="common">Nocardiopsis syringae</name>
    <dbReference type="NCBI Taxonomy" id="103733"/>
    <lineage>
        <taxon>Bacteria</taxon>
        <taxon>Bacillati</taxon>
        <taxon>Actinomycetota</taxon>
        <taxon>Actinomycetes</taxon>
        <taxon>Pseudonocardiales</taxon>
        <taxon>Pseudonocardiaceae</taxon>
        <taxon>Saccharothrix</taxon>
    </lineage>
</organism>
<evidence type="ECO:0000313" key="7">
    <source>
        <dbReference type="Proteomes" id="UP000325787"/>
    </source>
</evidence>
<evidence type="ECO:0000256" key="2">
    <source>
        <dbReference type="ARBA" id="ARBA00023125"/>
    </source>
</evidence>
<evidence type="ECO:0000256" key="1">
    <source>
        <dbReference type="ARBA" id="ARBA00023015"/>
    </source>
</evidence>
<dbReference type="PANTHER" id="PTHR33204:SF18">
    <property type="entry name" value="TRANSCRIPTIONAL REGULATORY PROTEIN"/>
    <property type="match status" value="1"/>
</dbReference>
<keyword evidence="3" id="KW-0804">Transcription</keyword>
<dbReference type="Pfam" id="PF01638">
    <property type="entry name" value="HxlR"/>
    <property type="match status" value="1"/>
</dbReference>
<dbReference type="PROSITE" id="PS51118">
    <property type="entry name" value="HTH_HXLR"/>
    <property type="match status" value="1"/>
</dbReference>
<keyword evidence="7" id="KW-1185">Reference proteome</keyword>